<dbReference type="InterPro" id="IPR001173">
    <property type="entry name" value="Glyco_trans_2-like"/>
</dbReference>
<keyword evidence="4 6" id="KW-0808">Transferase</keyword>
<dbReference type="EMBL" id="JBHLSV010000014">
    <property type="protein sequence ID" value="MFC0674687.1"/>
    <property type="molecule type" value="Genomic_DNA"/>
</dbReference>
<dbReference type="RefSeq" id="WP_376981012.1">
    <property type="nucleotide sequence ID" value="NZ_JBHLSV010000014.1"/>
</dbReference>
<dbReference type="PANTHER" id="PTHR43179:SF12">
    <property type="entry name" value="GALACTOFURANOSYLTRANSFERASE GLFT2"/>
    <property type="match status" value="1"/>
</dbReference>
<dbReference type="Gene3D" id="3.90.550.10">
    <property type="entry name" value="Spore Coat Polysaccharide Biosynthesis Protein SpsA, Chain A"/>
    <property type="match status" value="1"/>
</dbReference>
<gene>
    <name evidence="6" type="ORF">ACFFF6_12035</name>
</gene>
<feature type="domain" description="Glycosyltransferase 2-like" evidence="5">
    <location>
        <begin position="6"/>
        <end position="134"/>
    </location>
</feature>
<comment type="caution">
    <text evidence="6">The sequence shown here is derived from an EMBL/GenBank/DDBJ whole genome shotgun (WGS) entry which is preliminary data.</text>
</comment>
<dbReference type="SUPFAM" id="SSF53448">
    <property type="entry name" value="Nucleotide-diphospho-sugar transferases"/>
    <property type="match status" value="1"/>
</dbReference>
<dbReference type="Proteomes" id="UP001589793">
    <property type="component" value="Unassembled WGS sequence"/>
</dbReference>
<evidence type="ECO:0000256" key="3">
    <source>
        <dbReference type="ARBA" id="ARBA00022676"/>
    </source>
</evidence>
<sequence length="278" mass="31008">MPDIVVIIPSLNVAETLPRQLAALDAQTDLGFRVVIADNGSEDGTARVAREWPARFEGIEVVDASARRGVASARNIGIRESSEPLILICDGDDRVHERWVESMRRSLASAAAVTGPLRIVRDGELGETVNQTSVPVAMAFRPYMPGCNIGVRREAVDLVGGFDADLSIGQEDVDFGWRLDAVGIEIVHDPGACVDYYQRSTPVQRIRQQYRYGRAYAMLYRKHQDVAPPPARLRTSIRWFWEWCRQFRPRDGLVAFGDPAFHIGRLVQSARLKTPTPL</sequence>
<name>A0ABV6RCI1_9MICO</name>
<proteinExistence type="inferred from homology"/>
<dbReference type="PANTHER" id="PTHR43179">
    <property type="entry name" value="RHAMNOSYLTRANSFERASE WBBL"/>
    <property type="match status" value="1"/>
</dbReference>
<evidence type="ECO:0000313" key="6">
    <source>
        <dbReference type="EMBL" id="MFC0674687.1"/>
    </source>
</evidence>
<evidence type="ECO:0000256" key="1">
    <source>
        <dbReference type="ARBA" id="ARBA00004776"/>
    </source>
</evidence>
<organism evidence="6 7">
    <name type="scientific">Brachybacterium hainanense</name>
    <dbReference type="NCBI Taxonomy" id="1541174"/>
    <lineage>
        <taxon>Bacteria</taxon>
        <taxon>Bacillati</taxon>
        <taxon>Actinomycetota</taxon>
        <taxon>Actinomycetes</taxon>
        <taxon>Micrococcales</taxon>
        <taxon>Dermabacteraceae</taxon>
        <taxon>Brachybacterium</taxon>
    </lineage>
</organism>
<evidence type="ECO:0000259" key="5">
    <source>
        <dbReference type="Pfam" id="PF00535"/>
    </source>
</evidence>
<evidence type="ECO:0000256" key="4">
    <source>
        <dbReference type="ARBA" id="ARBA00022679"/>
    </source>
</evidence>
<protein>
    <submittedName>
        <fullName evidence="6">Glycosyltransferase family 2 protein</fullName>
        <ecNumber evidence="6">2.4.-.-</ecNumber>
    </submittedName>
</protein>
<reference evidence="6 7" key="1">
    <citation type="submission" date="2024-09" db="EMBL/GenBank/DDBJ databases">
        <authorList>
            <person name="Sun Q."/>
            <person name="Mori K."/>
        </authorList>
    </citation>
    <scope>NUCLEOTIDE SEQUENCE [LARGE SCALE GENOMIC DNA]</scope>
    <source>
        <strain evidence="6 7">CICC 10874</strain>
    </source>
</reference>
<accession>A0ABV6RCI1</accession>
<dbReference type="Pfam" id="PF00535">
    <property type="entry name" value="Glycos_transf_2"/>
    <property type="match status" value="1"/>
</dbReference>
<keyword evidence="3 6" id="KW-0328">Glycosyltransferase</keyword>
<comment type="similarity">
    <text evidence="2">Belongs to the glycosyltransferase 2 family.</text>
</comment>
<keyword evidence="7" id="KW-1185">Reference proteome</keyword>
<comment type="pathway">
    <text evidence="1">Cell wall biogenesis; cell wall polysaccharide biosynthesis.</text>
</comment>
<evidence type="ECO:0000256" key="2">
    <source>
        <dbReference type="ARBA" id="ARBA00006739"/>
    </source>
</evidence>
<evidence type="ECO:0000313" key="7">
    <source>
        <dbReference type="Proteomes" id="UP001589793"/>
    </source>
</evidence>
<dbReference type="GO" id="GO:0016757">
    <property type="term" value="F:glycosyltransferase activity"/>
    <property type="evidence" value="ECO:0007669"/>
    <property type="project" value="UniProtKB-KW"/>
</dbReference>
<dbReference type="InterPro" id="IPR029044">
    <property type="entry name" value="Nucleotide-diphossugar_trans"/>
</dbReference>
<dbReference type="EC" id="2.4.-.-" evidence="6"/>